<feature type="transmembrane region" description="Helical" evidence="6">
    <location>
        <begin position="605"/>
        <end position="627"/>
    </location>
</feature>
<dbReference type="GeneID" id="89925515"/>
<feature type="region of interest" description="Disordered" evidence="5">
    <location>
        <begin position="370"/>
        <end position="493"/>
    </location>
</feature>
<feature type="region of interest" description="Disordered" evidence="5">
    <location>
        <begin position="1"/>
        <end position="26"/>
    </location>
</feature>
<evidence type="ECO:0000313" key="8">
    <source>
        <dbReference type="Proteomes" id="UP001337655"/>
    </source>
</evidence>
<sequence length="1153" mass="128094">MLRKDDGYSYDKHPSHRRASVHPATREPFHVANKWLENELDLPLDEPSPRALPRAATSAHKMGPQVTSQPHISSHRRESCRSCDPPQQPRQMPKARALPRRSVAIPPPDSAPPAPPLRPLDRKTTLFAMPSHLMGSSSSSSRPNSPPNRVSSLPARPPPLYADPASQSRGDQAQPQSLNRAVTGLENLMGEALHVARDAAQSGRNEEVAHILNSATLALRKASTIHGDIDQGQMSRPLRLSPAESRRNSSDSIAPDSDASSIHSTGHSVETAPTVFTMTPQPSQQPVVKEQYRMARSQKASFESAVPADQRSMTSTPPRLYQPASADSIVRDFAYAKQKTAKAVEARALSRSHGAAEDYYGDLGESVTAQPGVRPSLSTPIMLDKPLPPLPSRPTDNMVPPHHARRQHLPVKRVDRVPTNTLPPPRVGSSFYDSLPRPNTHPQSEPPPRRRHGRKHHHHHVSNFLESADYREAPANDRSLPRDELKRGDSFITTNRYDDPRLEMNRSVSKTSSRYSDDPPNLLERNISLRHPRRKHISLREGQGFSLGRYHRRQPIAREWHTSRKRITAMIACLNTVFVGLTAGIYAGEVPRIQYQLADMKHHVILGNVVLFACLGVTTIICWPLPLLHGRKPYTLFAFALMLPLMFPQALAVSGYRSPYNPIYRCGLLIPRAFQGIALGFANVNFLPTLFDLFGASLMSDKPHQEIVAFDDVRRQGGGIGVWLGIWSFCFVGSMSIGFCIGAVIISGLSPSWGFYIIVILLAFFLLVNVIAPETRRAPYRRSIAQYVDHEERIKRRVARGEVKLHISNEGPKWWFQEVWAGLVLTKRMVLQTGFFVLMLYLAWMYAQVTLVILLLGALLSRDYLWQPHYVGLAVLSLAVGAFLAIPLSRANLFSRARDKPQRTDSMTMRHSRVSWSSHMLRRCIFTLTLPFAALAYTLSSPGPTVSWVTPVVFCGMVGFLTNLAIAECVGLIMETFDTCDLQPGVNQRHRLQSLAEATRRRRTNYSSFPRICAGFFAAQGLGFILSAAATGVSGDVTRAVGAQTATAIVAAILLGLTVLFIGVLWRWRELQVIPTNAFPAFEKPAFGVRGPGPNAQPNTTGNPAWDASTDDPEWKAVIIGNPSGKMRRMNLLELSGLSRWTEIRKLNRLVRS</sequence>
<proteinExistence type="predicted"/>
<feature type="region of interest" description="Disordered" evidence="5">
    <location>
        <begin position="42"/>
        <end position="176"/>
    </location>
</feature>
<dbReference type="GO" id="GO:0022857">
    <property type="term" value="F:transmembrane transporter activity"/>
    <property type="evidence" value="ECO:0007669"/>
    <property type="project" value="TreeGrafter"/>
</dbReference>
<protein>
    <submittedName>
        <fullName evidence="7">Uncharacterized protein</fullName>
    </submittedName>
</protein>
<dbReference type="SUPFAM" id="SSF103473">
    <property type="entry name" value="MFS general substrate transporter"/>
    <property type="match status" value="1"/>
</dbReference>
<dbReference type="InterPro" id="IPR036259">
    <property type="entry name" value="MFS_trans_sf"/>
</dbReference>
<gene>
    <name evidence="7" type="ORF">LTR77_004169</name>
</gene>
<keyword evidence="8" id="KW-1185">Reference proteome</keyword>
<evidence type="ECO:0000256" key="3">
    <source>
        <dbReference type="ARBA" id="ARBA00022989"/>
    </source>
</evidence>
<feature type="compositionally biased region" description="Basic residues" evidence="5">
    <location>
        <begin position="402"/>
        <end position="411"/>
    </location>
</feature>
<keyword evidence="3 6" id="KW-1133">Transmembrane helix</keyword>
<comment type="subcellular location">
    <subcellularLocation>
        <location evidence="1">Membrane</location>
        <topology evidence="1">Multi-pass membrane protein</topology>
    </subcellularLocation>
</comment>
<feature type="compositionally biased region" description="Basic and acidic residues" evidence="5">
    <location>
        <begin position="468"/>
        <end position="489"/>
    </location>
</feature>
<comment type="caution">
    <text evidence="7">The sequence shown here is derived from an EMBL/GenBank/DDBJ whole genome shotgun (WGS) entry which is preliminary data.</text>
</comment>
<feature type="transmembrane region" description="Helical" evidence="6">
    <location>
        <begin position="1045"/>
        <end position="1066"/>
    </location>
</feature>
<evidence type="ECO:0000256" key="4">
    <source>
        <dbReference type="ARBA" id="ARBA00023136"/>
    </source>
</evidence>
<feature type="transmembrane region" description="Helical" evidence="6">
    <location>
        <begin position="835"/>
        <end position="858"/>
    </location>
</feature>
<name>A0AAV9PF61_9PEZI</name>
<feature type="compositionally biased region" description="Polar residues" evidence="5">
    <location>
        <begin position="165"/>
        <end position="176"/>
    </location>
</feature>
<feature type="transmembrane region" description="Helical" evidence="6">
    <location>
        <begin position="720"/>
        <end position="747"/>
    </location>
</feature>
<dbReference type="RefSeq" id="XP_064660053.1">
    <property type="nucleotide sequence ID" value="XM_064801423.1"/>
</dbReference>
<feature type="transmembrane region" description="Helical" evidence="6">
    <location>
        <begin position="1009"/>
        <end position="1033"/>
    </location>
</feature>
<evidence type="ECO:0000313" key="7">
    <source>
        <dbReference type="EMBL" id="KAK5171025.1"/>
    </source>
</evidence>
<feature type="compositionally biased region" description="Basic residues" evidence="5">
    <location>
        <begin position="449"/>
        <end position="461"/>
    </location>
</feature>
<feature type="transmembrane region" description="Helical" evidence="6">
    <location>
        <begin position="920"/>
        <end position="939"/>
    </location>
</feature>
<evidence type="ECO:0000256" key="5">
    <source>
        <dbReference type="SAM" id="MobiDB-lite"/>
    </source>
</evidence>
<evidence type="ECO:0000256" key="6">
    <source>
        <dbReference type="SAM" id="Phobius"/>
    </source>
</evidence>
<dbReference type="EMBL" id="JAVRRT010000006">
    <property type="protein sequence ID" value="KAK5171025.1"/>
    <property type="molecule type" value="Genomic_DNA"/>
</dbReference>
<organism evidence="7 8">
    <name type="scientific">Saxophila tyrrhenica</name>
    <dbReference type="NCBI Taxonomy" id="1690608"/>
    <lineage>
        <taxon>Eukaryota</taxon>
        <taxon>Fungi</taxon>
        <taxon>Dikarya</taxon>
        <taxon>Ascomycota</taxon>
        <taxon>Pezizomycotina</taxon>
        <taxon>Dothideomycetes</taxon>
        <taxon>Dothideomycetidae</taxon>
        <taxon>Mycosphaerellales</taxon>
        <taxon>Extremaceae</taxon>
        <taxon>Saxophila</taxon>
    </lineage>
</organism>
<accession>A0AAV9PF61</accession>
<dbReference type="PANTHER" id="PTHR23502:SF76">
    <property type="entry name" value="POLYAMINE TRANSPORT PROTEIN"/>
    <property type="match status" value="1"/>
</dbReference>
<dbReference type="GO" id="GO:0005886">
    <property type="term" value="C:plasma membrane"/>
    <property type="evidence" value="ECO:0007669"/>
    <property type="project" value="TreeGrafter"/>
</dbReference>
<feature type="transmembrane region" description="Helical" evidence="6">
    <location>
        <begin position="753"/>
        <end position="772"/>
    </location>
</feature>
<feature type="transmembrane region" description="Helical" evidence="6">
    <location>
        <begin position="634"/>
        <end position="656"/>
    </location>
</feature>
<feature type="compositionally biased region" description="Low complexity" evidence="5">
    <location>
        <begin position="250"/>
        <end position="264"/>
    </location>
</feature>
<feature type="region of interest" description="Disordered" evidence="5">
    <location>
        <begin position="1090"/>
        <end position="1109"/>
    </location>
</feature>
<feature type="transmembrane region" description="Helical" evidence="6">
    <location>
        <begin position="945"/>
        <end position="966"/>
    </location>
</feature>
<evidence type="ECO:0000256" key="1">
    <source>
        <dbReference type="ARBA" id="ARBA00004141"/>
    </source>
</evidence>
<dbReference type="Proteomes" id="UP001337655">
    <property type="component" value="Unassembled WGS sequence"/>
</dbReference>
<feature type="region of interest" description="Disordered" evidence="5">
    <location>
        <begin position="301"/>
        <end position="322"/>
    </location>
</feature>
<feature type="region of interest" description="Disordered" evidence="5">
    <location>
        <begin position="228"/>
        <end position="267"/>
    </location>
</feature>
<keyword evidence="4 6" id="KW-0472">Membrane</keyword>
<dbReference type="Gene3D" id="1.20.1250.20">
    <property type="entry name" value="MFS general substrate transporter like domains"/>
    <property type="match status" value="1"/>
</dbReference>
<dbReference type="PANTHER" id="PTHR23502">
    <property type="entry name" value="MAJOR FACILITATOR SUPERFAMILY"/>
    <property type="match status" value="1"/>
</dbReference>
<feature type="compositionally biased region" description="Basic and acidic residues" evidence="5">
    <location>
        <begin position="1"/>
        <end position="13"/>
    </location>
</feature>
<keyword evidence="2 6" id="KW-0812">Transmembrane</keyword>
<evidence type="ECO:0000256" key="2">
    <source>
        <dbReference type="ARBA" id="ARBA00022692"/>
    </source>
</evidence>
<feature type="compositionally biased region" description="Low complexity" evidence="5">
    <location>
        <begin position="136"/>
        <end position="152"/>
    </location>
</feature>
<feature type="transmembrane region" description="Helical" evidence="6">
    <location>
        <begin position="567"/>
        <end position="585"/>
    </location>
</feature>
<feature type="compositionally biased region" description="Pro residues" evidence="5">
    <location>
        <begin position="105"/>
        <end position="118"/>
    </location>
</feature>
<feature type="transmembrane region" description="Helical" evidence="6">
    <location>
        <begin position="870"/>
        <end position="888"/>
    </location>
</feature>
<dbReference type="AlphaFoldDB" id="A0AAV9PF61"/>
<reference evidence="7 8" key="1">
    <citation type="submission" date="2023-08" db="EMBL/GenBank/DDBJ databases">
        <title>Black Yeasts Isolated from many extreme environments.</title>
        <authorList>
            <person name="Coleine C."/>
            <person name="Stajich J.E."/>
            <person name="Selbmann L."/>
        </authorList>
    </citation>
    <scope>NUCLEOTIDE SEQUENCE [LARGE SCALE GENOMIC DNA]</scope>
    <source>
        <strain evidence="7 8">CCFEE 5935</strain>
    </source>
</reference>